<dbReference type="Proteomes" id="UP000198440">
    <property type="component" value="Unassembled WGS sequence"/>
</dbReference>
<dbReference type="InterPro" id="IPR011600">
    <property type="entry name" value="Pept_C14_caspase"/>
</dbReference>
<dbReference type="SUPFAM" id="SSF52129">
    <property type="entry name" value="Caspase-like"/>
    <property type="match status" value="1"/>
</dbReference>
<gene>
    <name evidence="3" type="ORF">SAMN04488078_100388</name>
</gene>
<dbReference type="GO" id="GO:0004197">
    <property type="term" value="F:cysteine-type endopeptidase activity"/>
    <property type="evidence" value="ECO:0007669"/>
    <property type="project" value="InterPro"/>
</dbReference>
<dbReference type="SMART" id="SM00115">
    <property type="entry name" value="CASc"/>
    <property type="match status" value="1"/>
</dbReference>
<dbReference type="RefSeq" id="WP_089276267.1">
    <property type="nucleotide sequence ID" value="NZ_FZON01000003.1"/>
</dbReference>
<evidence type="ECO:0000256" key="1">
    <source>
        <dbReference type="ARBA" id="ARBA00010134"/>
    </source>
</evidence>
<feature type="domain" description="Caspase family p20" evidence="2">
    <location>
        <begin position="29"/>
        <end position="111"/>
    </location>
</feature>
<dbReference type="InterPro" id="IPR029030">
    <property type="entry name" value="Caspase-like_dom_sf"/>
</dbReference>
<proteinExistence type="inferred from homology"/>
<evidence type="ECO:0000259" key="2">
    <source>
        <dbReference type="PROSITE" id="PS50208"/>
    </source>
</evidence>
<dbReference type="Pfam" id="PF00656">
    <property type="entry name" value="Peptidase_C14"/>
    <property type="match status" value="1"/>
</dbReference>
<dbReference type="InterPro" id="IPR052039">
    <property type="entry name" value="Caspase-related_regulators"/>
</dbReference>
<dbReference type="EMBL" id="FZON01000003">
    <property type="protein sequence ID" value="SNS06649.1"/>
    <property type="molecule type" value="Genomic_DNA"/>
</dbReference>
<dbReference type="PROSITE" id="PS50208">
    <property type="entry name" value="CASPASE_P20"/>
    <property type="match status" value="1"/>
</dbReference>
<protein>
    <submittedName>
        <fullName evidence="3">Uncharacterized protein, contains caspase domain</fullName>
    </submittedName>
</protein>
<dbReference type="InterPro" id="IPR001309">
    <property type="entry name" value="Pept_C14_p20"/>
</dbReference>
<evidence type="ECO:0000313" key="4">
    <source>
        <dbReference type="Proteomes" id="UP000198440"/>
    </source>
</evidence>
<dbReference type="InterPro" id="IPR015917">
    <property type="entry name" value="Pept_C14A"/>
</dbReference>
<organism evidence="3 4">
    <name type="scientific">Antarctobacter heliothermus</name>
    <dbReference type="NCBI Taxonomy" id="74033"/>
    <lineage>
        <taxon>Bacteria</taxon>
        <taxon>Pseudomonadati</taxon>
        <taxon>Pseudomonadota</taxon>
        <taxon>Alphaproteobacteria</taxon>
        <taxon>Rhodobacterales</taxon>
        <taxon>Roseobacteraceae</taxon>
        <taxon>Antarctobacter</taxon>
    </lineage>
</organism>
<dbReference type="PANTHER" id="PTHR22576">
    <property type="entry name" value="MUCOSA ASSOCIATED LYMPHOID TISSUE LYMPHOMA TRANSLOCATION PROTEIN 1/PARACASPASE"/>
    <property type="match status" value="1"/>
</dbReference>
<sequence>MRWTRPAWWTRAILAFAAAILSTAPLFAEDRFALVIGNSRYDTLLTLPSASRDAEALADTLRAAGFDVEVLTDANREAVTRAVDAFGQRLGQADSDAAGLFYFAGFGVQQGGANYLLPADIDVNDLAEIGPLALSVEAVMAQMTATGNATSIVILDASRAHPYGFLPGAVDGLAEMEAPAGVFLSYASEPGTVSFRGGRGDSLFSSSLNTRFADPALPLEQMFEVIRQEVETLSDGQQIPWFVSGLTADFLIAAPAAPATATLTDDEVWAEVRASRDPQQVVAFIRKNPTSVHVPAAGVLLSELLSQDNATPGTDLTARSVVEPVAPVVQPADTVTAGSNKSTSARPVSEGKSVYFGMSLEEMMLQSPVFAPFEGLPDALWQNERCSTCHTWTTKDLCAQGLRYQDVTIGTGPFHPLGGAFRGKLKDLAVNGCD</sequence>
<dbReference type="GO" id="GO:0006508">
    <property type="term" value="P:proteolysis"/>
    <property type="evidence" value="ECO:0007669"/>
    <property type="project" value="InterPro"/>
</dbReference>
<name>A0A239BG03_9RHOB</name>
<evidence type="ECO:0000313" key="3">
    <source>
        <dbReference type="EMBL" id="SNS06649.1"/>
    </source>
</evidence>
<dbReference type="PANTHER" id="PTHR22576:SF37">
    <property type="entry name" value="MUCOSA-ASSOCIATED LYMPHOID TISSUE LYMPHOMA TRANSLOCATION PROTEIN 1"/>
    <property type="match status" value="1"/>
</dbReference>
<dbReference type="Gene3D" id="3.40.50.1460">
    <property type="match status" value="1"/>
</dbReference>
<comment type="similarity">
    <text evidence="1">Belongs to the peptidase C14A family.</text>
</comment>
<dbReference type="AlphaFoldDB" id="A0A239BG03"/>
<accession>A0A239BG03</accession>
<reference evidence="3 4" key="1">
    <citation type="submission" date="2017-06" db="EMBL/GenBank/DDBJ databases">
        <authorList>
            <person name="Kim H.J."/>
            <person name="Triplett B.A."/>
        </authorList>
    </citation>
    <scope>NUCLEOTIDE SEQUENCE [LARGE SCALE GENOMIC DNA]</scope>
    <source>
        <strain evidence="3 4">DSM 11445</strain>
    </source>
</reference>
<dbReference type="OrthoDB" id="9816009at2"/>